<dbReference type="AlphaFoldDB" id="A0A242B0P9"/>
<gene>
    <name evidence="1" type="ORF">A5810_002994</name>
</gene>
<comment type="caution">
    <text evidence="1">The sequence shown here is derived from an EMBL/GenBank/DDBJ whole genome shotgun (WGS) entry which is preliminary data.</text>
</comment>
<evidence type="ECO:0000313" key="2">
    <source>
        <dbReference type="Proteomes" id="UP000194885"/>
    </source>
</evidence>
<dbReference type="EMBL" id="NGKW01000016">
    <property type="protein sequence ID" value="OTN86649.1"/>
    <property type="molecule type" value="Genomic_DNA"/>
</dbReference>
<evidence type="ECO:0000313" key="1">
    <source>
        <dbReference type="EMBL" id="OTN86649.1"/>
    </source>
</evidence>
<proteinExistence type="predicted"/>
<reference evidence="1 2" key="1">
    <citation type="submission" date="2017-05" db="EMBL/GenBank/DDBJ databases">
        <title>The Genome Sequence of Enterococcus faecium 7H8_DIV0219.</title>
        <authorList>
            <consortium name="The Broad Institute Genomics Platform"/>
            <consortium name="The Broad Institute Genomic Center for Infectious Diseases"/>
            <person name="Earl A."/>
            <person name="Manson A."/>
            <person name="Schwartman J."/>
            <person name="Gilmore M."/>
            <person name="Abouelleil A."/>
            <person name="Cao P."/>
            <person name="Chapman S."/>
            <person name="Cusick C."/>
            <person name="Shea T."/>
            <person name="Young S."/>
            <person name="Neafsey D."/>
            <person name="Nusbaum C."/>
            <person name="Birren B."/>
        </authorList>
    </citation>
    <scope>NUCLEOTIDE SEQUENCE [LARGE SCALE GENOMIC DNA]</scope>
    <source>
        <strain evidence="1 2">7H8_DIV0219</strain>
    </source>
</reference>
<organism evidence="1 2">
    <name type="scientific">Enterococcus faecium</name>
    <name type="common">Streptococcus faecium</name>
    <dbReference type="NCBI Taxonomy" id="1352"/>
    <lineage>
        <taxon>Bacteria</taxon>
        <taxon>Bacillati</taxon>
        <taxon>Bacillota</taxon>
        <taxon>Bacilli</taxon>
        <taxon>Lactobacillales</taxon>
        <taxon>Enterococcaceae</taxon>
        <taxon>Enterococcus</taxon>
    </lineage>
</organism>
<protein>
    <submittedName>
        <fullName evidence="1">Uncharacterized protein</fullName>
    </submittedName>
</protein>
<accession>A0A242B0P9</accession>
<dbReference type="Proteomes" id="UP000194885">
    <property type="component" value="Unassembled WGS sequence"/>
</dbReference>
<sequence length="87" mass="10757">MLTNKDKVFYQRIAKESGKNKYLFCDMHRQQVHYYLRLDSLANAKEHFEKLEYLLKEIAVNDRPEWYTIEHLEKDRQAILQLEKRKR</sequence>
<name>A0A242B0P9_ENTFC</name>